<keyword evidence="3" id="KW-0547">Nucleotide-binding</keyword>
<keyword evidence="5" id="KW-1133">Transmembrane helix</keyword>
<dbReference type="GO" id="GO:0045345">
    <property type="term" value="P:positive regulation of MHC class I biosynthetic process"/>
    <property type="evidence" value="ECO:0007669"/>
    <property type="project" value="TreeGrafter"/>
</dbReference>
<evidence type="ECO:0000313" key="7">
    <source>
        <dbReference type="Ensembl" id="ENSPNYP00000014085.1"/>
    </source>
</evidence>
<feature type="transmembrane region" description="Helical" evidence="5">
    <location>
        <begin position="411"/>
        <end position="432"/>
    </location>
</feature>
<dbReference type="PROSITE" id="PS50837">
    <property type="entry name" value="NACHT"/>
    <property type="match status" value="1"/>
</dbReference>
<evidence type="ECO:0000259" key="6">
    <source>
        <dbReference type="PROSITE" id="PS50837"/>
    </source>
</evidence>
<dbReference type="Ensembl" id="ENSPNYT00000014437.1">
    <property type="protein sequence ID" value="ENSPNYP00000014085.1"/>
    <property type="gene ID" value="ENSPNYG00000010518.1"/>
</dbReference>
<dbReference type="InterPro" id="IPR007111">
    <property type="entry name" value="NACHT_NTPase"/>
</dbReference>
<dbReference type="InterPro" id="IPR027417">
    <property type="entry name" value="P-loop_NTPase"/>
</dbReference>
<dbReference type="Pfam" id="PF17776">
    <property type="entry name" value="NLRC4_HD2"/>
    <property type="match status" value="1"/>
</dbReference>
<dbReference type="SUPFAM" id="SSF52047">
    <property type="entry name" value="RNI-like"/>
    <property type="match status" value="1"/>
</dbReference>
<dbReference type="GO" id="GO:0005524">
    <property type="term" value="F:ATP binding"/>
    <property type="evidence" value="ECO:0007669"/>
    <property type="project" value="UniProtKB-KW"/>
</dbReference>
<keyword evidence="4" id="KW-0067">ATP-binding</keyword>
<dbReference type="GO" id="GO:0045348">
    <property type="term" value="P:positive regulation of MHC class II biosynthetic process"/>
    <property type="evidence" value="ECO:0007669"/>
    <property type="project" value="TreeGrafter"/>
</dbReference>
<evidence type="ECO:0000256" key="1">
    <source>
        <dbReference type="ARBA" id="ARBA00022614"/>
    </source>
</evidence>
<protein>
    <submittedName>
        <fullName evidence="7">NLR family CARD domain containing 5</fullName>
    </submittedName>
</protein>
<feature type="domain" description="NACHT" evidence="6">
    <location>
        <begin position="232"/>
        <end position="370"/>
    </location>
</feature>
<dbReference type="Gene3D" id="3.80.10.10">
    <property type="entry name" value="Ribonuclease Inhibitor"/>
    <property type="match status" value="1"/>
</dbReference>
<keyword evidence="2" id="KW-0677">Repeat</keyword>
<dbReference type="SUPFAM" id="SSF52540">
    <property type="entry name" value="P-loop containing nucleoside triphosphate hydrolases"/>
    <property type="match status" value="1"/>
</dbReference>
<evidence type="ECO:0000256" key="5">
    <source>
        <dbReference type="SAM" id="Phobius"/>
    </source>
</evidence>
<evidence type="ECO:0000256" key="4">
    <source>
        <dbReference type="ARBA" id="ARBA00022840"/>
    </source>
</evidence>
<organism evidence="7">
    <name type="scientific">Pundamilia nyererei</name>
    <dbReference type="NCBI Taxonomy" id="303518"/>
    <lineage>
        <taxon>Eukaryota</taxon>
        <taxon>Metazoa</taxon>
        <taxon>Chordata</taxon>
        <taxon>Craniata</taxon>
        <taxon>Vertebrata</taxon>
        <taxon>Euteleostomi</taxon>
        <taxon>Actinopterygii</taxon>
        <taxon>Neopterygii</taxon>
        <taxon>Teleostei</taxon>
        <taxon>Neoteleostei</taxon>
        <taxon>Acanthomorphata</taxon>
        <taxon>Ovalentaria</taxon>
        <taxon>Cichlomorphae</taxon>
        <taxon>Cichliformes</taxon>
        <taxon>Cichlidae</taxon>
        <taxon>African cichlids</taxon>
        <taxon>Pseudocrenilabrinae</taxon>
        <taxon>Haplochromini</taxon>
        <taxon>Pundamilia</taxon>
    </lineage>
</organism>
<dbReference type="InterPro" id="IPR041267">
    <property type="entry name" value="NLRP_HD2"/>
</dbReference>
<proteinExistence type="predicted"/>
<sequence>MDEEVNPDHENVNSVLAQDSIELFHILSSQSHSVIMELCQMMPSEAWCQYQLDPSSSSAAGRPELIKTMLDYFRSASARKCRNFLQSVCFSCENIPMLLESRLMSVAGYDNSEYKLVFVPDQSTAILSHFYFEVYFTCLDHWEQYISEVKKFLLKRWERLTAGLVREVQLENVWVSPRAANRTFHVNLPNHEYLKSAAHLTSFSPNSEPDGDYGYLESRVTLEAFLQGCMGKVTVLVGQTGSGKTLLTSCLGQQWGPIPSSFVFVLLEFRQLNLLSHPLSLSELLFQYYLPPTGGEDAKVRTAIIDYLLTNPEQSCWVLDGYDEFHGKLSRQEVQRKPLHLEDPLPVADLISGLLNRQILPGSTVLVTCRVRDLIDLDGISDKVGQLLGWDQDEIKEYVDNFFGAKGENFIYLYLHCCWALFNYFICFIYFCKALRKCCFWLFCINLIFLCGSWCLLTPTSLQVPATLTQVYLTVLASFLSRAPNHGGDGNQYQSELCELSQLAWRGLEESKILFLKEEIPQEVLKFSLKIGLLSQVELRRQDGILANAYCFIHLTVQEFLAALRIMTSHDVNDTQLKKRFSLKTRWTTKSDQKTVFTDSLYLYVCGLASSECTPALVELAKVSGRAQSWVQKRQDLVLTLLKTMCNSNTLTGPKILQLCHSVQESQSHQLAKQVFGVRPKLELRNIWLLPNDIEALAFVVNSADHNDIGLDFGACSMELECLIVLARCQGIHNLSFHSRKYGDKFAEKLSSVLPKFTSLRKLEFSGASLTATGAASLASGLQECPHITDINISDNNLRDEGISRIAEIFTKLQNLSNVA</sequence>
<keyword evidence="5" id="KW-0812">Transmembrane</keyword>
<reference evidence="7" key="1">
    <citation type="submission" date="2023-09" db="UniProtKB">
        <authorList>
            <consortium name="Ensembl"/>
        </authorList>
    </citation>
    <scope>IDENTIFICATION</scope>
</reference>
<dbReference type="Pfam" id="PF13516">
    <property type="entry name" value="LRR_6"/>
    <property type="match status" value="1"/>
</dbReference>
<dbReference type="Gene3D" id="3.40.50.300">
    <property type="entry name" value="P-loop containing nucleotide triphosphate hydrolases"/>
    <property type="match status" value="1"/>
</dbReference>
<name>A0A3B4FTW1_9CICH</name>
<dbReference type="PANTHER" id="PTHR47189:SF1">
    <property type="entry name" value="MHC CLASS II TRANSACTIVATOR"/>
    <property type="match status" value="1"/>
</dbReference>
<dbReference type="InterPro" id="IPR001611">
    <property type="entry name" value="Leu-rich_rpt"/>
</dbReference>
<keyword evidence="1" id="KW-0433">Leucine-rich repeat</keyword>
<keyword evidence="5" id="KW-0472">Membrane</keyword>
<dbReference type="InterPro" id="IPR032675">
    <property type="entry name" value="LRR_dom_sf"/>
</dbReference>
<evidence type="ECO:0000256" key="2">
    <source>
        <dbReference type="ARBA" id="ARBA00022737"/>
    </source>
</evidence>
<dbReference type="Pfam" id="PF05729">
    <property type="entry name" value="NACHT"/>
    <property type="match status" value="1"/>
</dbReference>
<dbReference type="PANTHER" id="PTHR47189">
    <property type="entry name" value="MHC CLASS II TRANSACTIVATOR"/>
    <property type="match status" value="1"/>
</dbReference>
<dbReference type="GO" id="GO:0045944">
    <property type="term" value="P:positive regulation of transcription by RNA polymerase II"/>
    <property type="evidence" value="ECO:0007669"/>
    <property type="project" value="TreeGrafter"/>
</dbReference>
<dbReference type="AlphaFoldDB" id="A0A3B4FTW1"/>
<feature type="transmembrane region" description="Helical" evidence="5">
    <location>
        <begin position="439"/>
        <end position="459"/>
    </location>
</feature>
<accession>A0A3B4FTW1</accession>
<dbReference type="Gene3D" id="1.10.533.20">
    <property type="match status" value="1"/>
</dbReference>
<dbReference type="GeneTree" id="ENSGT00940000160652"/>
<evidence type="ECO:0000256" key="3">
    <source>
        <dbReference type="ARBA" id="ARBA00022741"/>
    </source>
</evidence>